<feature type="compositionally biased region" description="Low complexity" evidence="1">
    <location>
        <begin position="158"/>
        <end position="169"/>
    </location>
</feature>
<proteinExistence type="predicted"/>
<dbReference type="RefSeq" id="XP_067927683.1">
    <property type="nucleotide sequence ID" value="XM_068060338.1"/>
</dbReference>
<accession>A0A2C6LDF2</accession>
<dbReference type="AlphaFoldDB" id="A0A2C6LDF2"/>
<evidence type="ECO:0000256" key="1">
    <source>
        <dbReference type="SAM" id="MobiDB-lite"/>
    </source>
</evidence>
<name>A0A2C6LDF2_9APIC</name>
<reference evidence="2 3" key="1">
    <citation type="journal article" date="2017" name="Int. J. Parasitol.">
        <title>The genome of the protozoan parasite Cystoisospora suis and a reverse vaccinology approach to identify vaccine candidates.</title>
        <authorList>
            <person name="Palmieri N."/>
            <person name="Shrestha A."/>
            <person name="Ruttkowski B."/>
            <person name="Beck T."/>
            <person name="Vogl C."/>
            <person name="Tomley F."/>
            <person name="Blake D.P."/>
            <person name="Joachim A."/>
        </authorList>
    </citation>
    <scope>NUCLEOTIDE SEQUENCE [LARGE SCALE GENOMIC DNA]</scope>
    <source>
        <strain evidence="2 3">Wien I</strain>
    </source>
</reference>
<protein>
    <submittedName>
        <fullName evidence="2">Uncharacterized protein</fullName>
    </submittedName>
</protein>
<dbReference type="GeneID" id="94423549"/>
<dbReference type="EMBL" id="MIGC01000044">
    <property type="protein sequence ID" value="PHJ26037.1"/>
    <property type="molecule type" value="Genomic_DNA"/>
</dbReference>
<keyword evidence="3" id="KW-1185">Reference proteome</keyword>
<dbReference type="Proteomes" id="UP000221165">
    <property type="component" value="Unassembled WGS sequence"/>
</dbReference>
<comment type="caution">
    <text evidence="2">The sequence shown here is derived from an EMBL/GenBank/DDBJ whole genome shotgun (WGS) entry which is preliminary data.</text>
</comment>
<feature type="region of interest" description="Disordered" evidence="1">
    <location>
        <begin position="34"/>
        <end position="58"/>
    </location>
</feature>
<evidence type="ECO:0000313" key="3">
    <source>
        <dbReference type="Proteomes" id="UP000221165"/>
    </source>
</evidence>
<dbReference type="VEuPathDB" id="ToxoDB:CSUI_000104"/>
<gene>
    <name evidence="2" type="ORF">CSUI_000104</name>
</gene>
<evidence type="ECO:0000313" key="2">
    <source>
        <dbReference type="EMBL" id="PHJ26037.1"/>
    </source>
</evidence>
<feature type="region of interest" description="Disordered" evidence="1">
    <location>
        <begin position="153"/>
        <end position="180"/>
    </location>
</feature>
<organism evidence="2 3">
    <name type="scientific">Cystoisospora suis</name>
    <dbReference type="NCBI Taxonomy" id="483139"/>
    <lineage>
        <taxon>Eukaryota</taxon>
        <taxon>Sar</taxon>
        <taxon>Alveolata</taxon>
        <taxon>Apicomplexa</taxon>
        <taxon>Conoidasida</taxon>
        <taxon>Coccidia</taxon>
        <taxon>Eucoccidiorida</taxon>
        <taxon>Eimeriorina</taxon>
        <taxon>Sarcocystidae</taxon>
        <taxon>Cystoisospora</taxon>
    </lineage>
</organism>
<sequence>MELKAQCENQREGRKHKEPFWSWPTAEALGLSSSPLRLSSLHPHRGHPRLSRSEEEDGLDGFDIFQDIRERPLSSSRQQDLSSSVSDLVYLSPPDPLDFAFLPSASLTLPQPFRRTSSLSLHSSSRAPLSHTASLSSTSLGYHRGRRFLTPHEIDVFSPSSSSTSYVPPEDSPSNPKTSAPSVISFISTQLHAFTPTNSTMPTLPVPIQPVLPPAVARPTIQLPPSPGVVAAPVLPTVQAAVPPSPMMAPAIPTPVPVLPPQPQAVASPAAGAPPTPQANLTALKTVEEETTREILKKAAEVGAKNVTISLTPDSAILATSQIGQPLTTQQILAIQTAAEQNVARELEALANAKHQAPLSTTTTVHSQGKQLLVLSSWAVPLLGSWISFI</sequence>